<gene>
    <name evidence="3" type="ORF">GO988_12310</name>
</gene>
<feature type="domain" description="DUF6799" evidence="2">
    <location>
        <begin position="53"/>
        <end position="110"/>
    </location>
</feature>
<name>A0A7K1TFC4_9BACT</name>
<dbReference type="InterPro" id="IPR046478">
    <property type="entry name" value="DUF6799"/>
</dbReference>
<dbReference type="RefSeq" id="WP_157565836.1">
    <property type="nucleotide sequence ID" value="NZ_WQKZ01000003.1"/>
</dbReference>
<protein>
    <recommendedName>
        <fullName evidence="2">DUF6799 domain-containing protein</fullName>
    </recommendedName>
</protein>
<evidence type="ECO:0000313" key="4">
    <source>
        <dbReference type="Proteomes" id="UP000441336"/>
    </source>
</evidence>
<evidence type="ECO:0000313" key="3">
    <source>
        <dbReference type="EMBL" id="MVN77110.1"/>
    </source>
</evidence>
<accession>A0A7K1TFC4</accession>
<proteinExistence type="predicted"/>
<feature type="signal peptide" evidence="1">
    <location>
        <begin position="1"/>
        <end position="25"/>
    </location>
</feature>
<dbReference type="EMBL" id="WQKZ01000003">
    <property type="protein sequence ID" value="MVN77110.1"/>
    <property type="molecule type" value="Genomic_DNA"/>
</dbReference>
<evidence type="ECO:0000256" key="1">
    <source>
        <dbReference type="SAM" id="SignalP"/>
    </source>
</evidence>
<sequence length="201" mass="21755">MRSIHLFTVALLGLGCTLLPHQSAAQSKKKQKAQAQTQSVVQDVRPNRNTQFLFRNGSVVQRLGNETTPLDQNVRLPNGTKINVRSGIIELPGGKITSLREGDYVNAEGGIVFGSPASAAAARGDNSVPADAKFDSYVHVGSAAAPVLTNEPNEREQLLMRKIELLNRKVALLTQTHTNPPNTEAVDKQLQELDAQLKTAK</sequence>
<reference evidence="3 4" key="1">
    <citation type="submission" date="2019-12" db="EMBL/GenBank/DDBJ databases">
        <title>Hymenobacter sp. HMF4947 Genome sequencing and assembly.</title>
        <authorList>
            <person name="Kang H."/>
            <person name="Cha I."/>
            <person name="Kim H."/>
            <person name="Joh K."/>
        </authorList>
    </citation>
    <scope>NUCLEOTIDE SEQUENCE [LARGE SCALE GENOMIC DNA]</scope>
    <source>
        <strain evidence="3 4">HMF4947</strain>
    </source>
</reference>
<comment type="caution">
    <text evidence="3">The sequence shown here is derived from an EMBL/GenBank/DDBJ whole genome shotgun (WGS) entry which is preliminary data.</text>
</comment>
<dbReference type="AlphaFoldDB" id="A0A7K1TFC4"/>
<feature type="chain" id="PRO_5029884709" description="DUF6799 domain-containing protein" evidence="1">
    <location>
        <begin position="26"/>
        <end position="201"/>
    </location>
</feature>
<evidence type="ECO:0000259" key="2">
    <source>
        <dbReference type="Pfam" id="PF20606"/>
    </source>
</evidence>
<dbReference type="Proteomes" id="UP000441336">
    <property type="component" value="Unassembled WGS sequence"/>
</dbReference>
<dbReference type="Pfam" id="PF20606">
    <property type="entry name" value="DUF6799"/>
    <property type="match status" value="1"/>
</dbReference>
<organism evidence="3 4">
    <name type="scientific">Hymenobacter ginkgonis</name>
    <dbReference type="NCBI Taxonomy" id="2682976"/>
    <lineage>
        <taxon>Bacteria</taxon>
        <taxon>Pseudomonadati</taxon>
        <taxon>Bacteroidota</taxon>
        <taxon>Cytophagia</taxon>
        <taxon>Cytophagales</taxon>
        <taxon>Hymenobacteraceae</taxon>
        <taxon>Hymenobacter</taxon>
    </lineage>
</organism>
<keyword evidence="1" id="KW-0732">Signal</keyword>
<keyword evidence="4" id="KW-1185">Reference proteome</keyword>
<dbReference type="PROSITE" id="PS51257">
    <property type="entry name" value="PROKAR_LIPOPROTEIN"/>
    <property type="match status" value="1"/>
</dbReference>